<accession>A0A194RII9</accession>
<dbReference type="AlphaFoldDB" id="A0A194RII9"/>
<name>A0A194RII9_PAPMA</name>
<dbReference type="Gene3D" id="3.30.428.10">
    <property type="entry name" value="HIT-like"/>
    <property type="match status" value="1"/>
</dbReference>
<comment type="caution">
    <text evidence="1">Lacks conserved residue(s) required for the propagation of feature annotation.</text>
</comment>
<dbReference type="EMBL" id="KQ460152">
    <property type="protein sequence ID" value="KPJ17377.1"/>
    <property type="molecule type" value="Genomic_DNA"/>
</dbReference>
<sequence length="343" mass="35606">MFDKVFQRALKFRLKKTYPTNIYDLTRGAAIAVRRPYSDEVRRAQAQSVAAPGPTIFDKIISKEIKADIIYEDDLCLAFNDVSPQAPVHFLVIPKRRIARLQDAVDNDKERCVMTCNYVAMTQRSGMLTKLIADPGKYNPGPLDASGAVSGRSEGTGWLASCGEQWTPRRPVCLPPPSPRPGWTPDGMATRLTDLIRGQAGSAAQATGGGAQGGKAAANKGAAAASVEDSTAGSAASSSGGIAVARDAEIVDASSGVSAASAAVGAGGAAGSTSGAAGAAGITTGAGAGAGKQYAVGRHWDSASMEQMTPISHMVNVGGQTRRYTDLYLQPLSRVRDTIALYT</sequence>
<dbReference type="Pfam" id="PF01230">
    <property type="entry name" value="HIT"/>
    <property type="match status" value="1"/>
</dbReference>
<dbReference type="PROSITE" id="PS51084">
    <property type="entry name" value="HIT_2"/>
    <property type="match status" value="1"/>
</dbReference>
<protein>
    <submittedName>
        <fullName evidence="4">Histidine triad nucleotide-binding protein 1</fullName>
    </submittedName>
</protein>
<gene>
    <name evidence="4" type="ORF">RR48_08563</name>
</gene>
<proteinExistence type="predicted"/>
<feature type="region of interest" description="Disordered" evidence="2">
    <location>
        <begin position="169"/>
        <end position="189"/>
    </location>
</feature>
<dbReference type="InterPro" id="IPR001310">
    <property type="entry name" value="Histidine_triad_HIT"/>
</dbReference>
<evidence type="ECO:0000313" key="4">
    <source>
        <dbReference type="EMBL" id="KPJ17377.1"/>
    </source>
</evidence>
<evidence type="ECO:0000256" key="2">
    <source>
        <dbReference type="SAM" id="MobiDB-lite"/>
    </source>
</evidence>
<dbReference type="InParanoid" id="A0A194RII9"/>
<feature type="compositionally biased region" description="Pro residues" evidence="2">
    <location>
        <begin position="173"/>
        <end position="182"/>
    </location>
</feature>
<keyword evidence="5" id="KW-1185">Reference proteome</keyword>
<organism evidence="4 5">
    <name type="scientific">Papilio machaon</name>
    <name type="common">Old World swallowtail butterfly</name>
    <dbReference type="NCBI Taxonomy" id="76193"/>
    <lineage>
        <taxon>Eukaryota</taxon>
        <taxon>Metazoa</taxon>
        <taxon>Ecdysozoa</taxon>
        <taxon>Arthropoda</taxon>
        <taxon>Hexapoda</taxon>
        <taxon>Insecta</taxon>
        <taxon>Pterygota</taxon>
        <taxon>Neoptera</taxon>
        <taxon>Endopterygota</taxon>
        <taxon>Lepidoptera</taxon>
        <taxon>Glossata</taxon>
        <taxon>Ditrysia</taxon>
        <taxon>Papilionoidea</taxon>
        <taxon>Papilionidae</taxon>
        <taxon>Papilioninae</taxon>
        <taxon>Papilio</taxon>
    </lineage>
</organism>
<evidence type="ECO:0000256" key="1">
    <source>
        <dbReference type="PROSITE-ProRule" id="PRU00464"/>
    </source>
</evidence>
<dbReference type="Proteomes" id="UP000053240">
    <property type="component" value="Unassembled WGS sequence"/>
</dbReference>
<dbReference type="InterPro" id="IPR011146">
    <property type="entry name" value="HIT-like"/>
</dbReference>
<dbReference type="SUPFAM" id="SSF54197">
    <property type="entry name" value="HIT-like"/>
    <property type="match status" value="1"/>
</dbReference>
<reference evidence="4 5" key="1">
    <citation type="journal article" date="2015" name="Nat. Commun.">
        <title>Outbred genome sequencing and CRISPR/Cas9 gene editing in butterflies.</title>
        <authorList>
            <person name="Li X."/>
            <person name="Fan D."/>
            <person name="Zhang W."/>
            <person name="Liu G."/>
            <person name="Zhang L."/>
            <person name="Zhao L."/>
            <person name="Fang X."/>
            <person name="Chen L."/>
            <person name="Dong Y."/>
            <person name="Chen Y."/>
            <person name="Ding Y."/>
            <person name="Zhao R."/>
            <person name="Feng M."/>
            <person name="Zhu Y."/>
            <person name="Feng Y."/>
            <person name="Jiang X."/>
            <person name="Zhu D."/>
            <person name="Xiang H."/>
            <person name="Feng X."/>
            <person name="Li S."/>
            <person name="Wang J."/>
            <person name="Zhang G."/>
            <person name="Kronforst M.R."/>
            <person name="Wang W."/>
        </authorList>
    </citation>
    <scope>NUCLEOTIDE SEQUENCE [LARGE SCALE GENOMIC DNA]</scope>
    <source>
        <strain evidence="4">Ya'a_city_454_Pm</strain>
        <tissue evidence="4">Whole body</tissue>
    </source>
</reference>
<evidence type="ECO:0000259" key="3">
    <source>
        <dbReference type="PROSITE" id="PS51084"/>
    </source>
</evidence>
<feature type="domain" description="HIT" evidence="3">
    <location>
        <begin position="56"/>
        <end position="103"/>
    </location>
</feature>
<dbReference type="PANTHER" id="PTHR23089">
    <property type="entry name" value="HISTIDINE TRIAD HIT PROTEIN"/>
    <property type="match status" value="1"/>
</dbReference>
<dbReference type="InterPro" id="IPR036265">
    <property type="entry name" value="HIT-like_sf"/>
</dbReference>
<dbReference type="STRING" id="76193.A0A194RII9"/>
<dbReference type="GO" id="GO:0003824">
    <property type="term" value="F:catalytic activity"/>
    <property type="evidence" value="ECO:0007669"/>
    <property type="project" value="InterPro"/>
</dbReference>
<evidence type="ECO:0000313" key="5">
    <source>
        <dbReference type="Proteomes" id="UP000053240"/>
    </source>
</evidence>
<dbReference type="PRINTS" id="PR00332">
    <property type="entry name" value="HISTRIAD"/>
</dbReference>